<name>A0ABV3XYF1_9ACTN</name>
<gene>
    <name evidence="2" type="ORF">AB6A68_00485</name>
</gene>
<sequence length="316" mass="33388">MTFDELSSLLDATLSPEAPVVRLFEITGFGGGDRASDFMVIAGSRPIGSVLTPQLGLQIVAQDTSTLPRSLVGEIGDPEAVANGLACGGTVRVIVHPWSWVSKMTEHLRARRPFALVTEVDAEARPTSVTVIGLGDRGGSRAVDTALELLEHGRAGVTVVELEGQRVHVQCFVPSSRVVVIGGGALASALRHQGEMLGFEVVEFQGDVPQLGRADAVVVLDHDHDRVTPLLCHLLGNTEVAYIGSLGSRGTQQERRRRLIDGGVGDHVERVYGPAGLDIGSRTTAETAMAIIAEFVSVVRGRSGRSLRAVDGPING</sequence>
<protein>
    <submittedName>
        <fullName evidence="2">XdhC family protein</fullName>
    </submittedName>
</protein>
<evidence type="ECO:0000259" key="1">
    <source>
        <dbReference type="Pfam" id="PF13478"/>
    </source>
</evidence>
<proteinExistence type="predicted"/>
<feature type="domain" description="XdhC Rossmann" evidence="1">
    <location>
        <begin position="178"/>
        <end position="294"/>
    </location>
</feature>
<dbReference type="InterPro" id="IPR027051">
    <property type="entry name" value="XdhC_Rossmann_dom"/>
</dbReference>
<dbReference type="RefSeq" id="WP_298385295.1">
    <property type="nucleotide sequence ID" value="NZ_JBFSHR010000001.1"/>
</dbReference>
<evidence type="ECO:0000313" key="3">
    <source>
        <dbReference type="Proteomes" id="UP001560267"/>
    </source>
</evidence>
<dbReference type="Pfam" id="PF13478">
    <property type="entry name" value="XdhC_C"/>
    <property type="match status" value="1"/>
</dbReference>
<accession>A0ABV3XYF1</accession>
<keyword evidence="3" id="KW-1185">Reference proteome</keyword>
<dbReference type="PANTHER" id="PTHR30388">
    <property type="entry name" value="ALDEHYDE OXIDOREDUCTASE MOLYBDENUM COFACTOR ASSEMBLY PROTEIN"/>
    <property type="match status" value="1"/>
</dbReference>
<evidence type="ECO:0000313" key="2">
    <source>
        <dbReference type="EMBL" id="MEX6428322.1"/>
    </source>
</evidence>
<dbReference type="Proteomes" id="UP001560267">
    <property type="component" value="Unassembled WGS sequence"/>
</dbReference>
<dbReference type="InterPro" id="IPR052698">
    <property type="entry name" value="MoCofactor_Util/Proc"/>
</dbReference>
<dbReference type="PANTHER" id="PTHR30388:SF6">
    <property type="entry name" value="XANTHINE DEHYDROGENASE SUBUNIT A-RELATED"/>
    <property type="match status" value="1"/>
</dbReference>
<comment type="caution">
    <text evidence="2">The sequence shown here is derived from an EMBL/GenBank/DDBJ whole genome shotgun (WGS) entry which is preliminary data.</text>
</comment>
<dbReference type="Gene3D" id="3.40.50.720">
    <property type="entry name" value="NAD(P)-binding Rossmann-like Domain"/>
    <property type="match status" value="1"/>
</dbReference>
<reference evidence="2 3" key="1">
    <citation type="submission" date="2024-07" db="EMBL/GenBank/DDBJ databases">
        <title>Draft Genome Sequence of Ferrimicrobium acidiphilum Strain YE2023, Isolated from a Pulp of Bioleach Reactor.</title>
        <authorList>
            <person name="Elkina Y.A."/>
            <person name="Bulaeva A.G."/>
            <person name="Beletsky A.V."/>
            <person name="Mardanov A.V."/>
        </authorList>
    </citation>
    <scope>NUCLEOTIDE SEQUENCE [LARGE SCALE GENOMIC DNA]</scope>
    <source>
        <strain evidence="2 3">YE2023</strain>
    </source>
</reference>
<dbReference type="EMBL" id="JBFSHR010000001">
    <property type="protein sequence ID" value="MEX6428322.1"/>
    <property type="molecule type" value="Genomic_DNA"/>
</dbReference>
<organism evidence="2 3">
    <name type="scientific">Ferrimicrobium acidiphilum</name>
    <dbReference type="NCBI Taxonomy" id="121039"/>
    <lineage>
        <taxon>Bacteria</taxon>
        <taxon>Bacillati</taxon>
        <taxon>Actinomycetota</taxon>
        <taxon>Acidimicrobiia</taxon>
        <taxon>Acidimicrobiales</taxon>
        <taxon>Acidimicrobiaceae</taxon>
        <taxon>Ferrimicrobium</taxon>
    </lineage>
</organism>